<feature type="coiled-coil region" evidence="1">
    <location>
        <begin position="271"/>
        <end position="298"/>
    </location>
</feature>
<keyword evidence="1" id="KW-0175">Coiled coil</keyword>
<evidence type="ECO:0000313" key="2">
    <source>
        <dbReference type="EMBL" id="SFU95903.1"/>
    </source>
</evidence>
<dbReference type="Pfam" id="PF20529">
    <property type="entry name" value="DUF6744"/>
    <property type="match status" value="1"/>
</dbReference>
<proteinExistence type="predicted"/>
<evidence type="ECO:0000313" key="3">
    <source>
        <dbReference type="Proteomes" id="UP000183508"/>
    </source>
</evidence>
<gene>
    <name evidence="2" type="ORF">SAMN05421543_11581</name>
</gene>
<accession>A0A1I7KEQ3</accession>
<evidence type="ECO:0000256" key="1">
    <source>
        <dbReference type="SAM" id="Coils"/>
    </source>
</evidence>
<dbReference type="AlphaFoldDB" id="A0A1I7KEQ3"/>
<keyword evidence="3" id="KW-1185">Reference proteome</keyword>
<reference evidence="3" key="1">
    <citation type="submission" date="2016-10" db="EMBL/GenBank/DDBJ databases">
        <authorList>
            <person name="Varghese N."/>
        </authorList>
    </citation>
    <scope>NUCLEOTIDE SEQUENCE [LARGE SCALE GENOMIC DNA]</scope>
    <source>
        <strain evidence="3">DSM 17980</strain>
    </source>
</reference>
<dbReference type="STRING" id="392015.SAMN05421543_11581"/>
<organism evidence="2 3">
    <name type="scientific">Alicyclobacillus macrosporangiidus</name>
    <dbReference type="NCBI Taxonomy" id="392015"/>
    <lineage>
        <taxon>Bacteria</taxon>
        <taxon>Bacillati</taxon>
        <taxon>Bacillota</taxon>
        <taxon>Bacilli</taxon>
        <taxon>Bacillales</taxon>
        <taxon>Alicyclobacillaceae</taxon>
        <taxon>Alicyclobacillus</taxon>
    </lineage>
</organism>
<dbReference type="OrthoDB" id="1684335at2"/>
<dbReference type="EMBL" id="FPBV01000015">
    <property type="protein sequence ID" value="SFU95903.1"/>
    <property type="molecule type" value="Genomic_DNA"/>
</dbReference>
<protein>
    <submittedName>
        <fullName evidence="2">Uncharacterized protein</fullName>
    </submittedName>
</protein>
<dbReference type="eggNOG" id="ENOG502ZEBX">
    <property type="taxonomic scope" value="Bacteria"/>
</dbReference>
<sequence>MFALENLVANQNQTASRIGQLFWYIIGETYTDQVTMARAFMESGLPDRYKLPPIRAVDAYRRASKSIEGRAKLDGDRRIELLVRDVWHNRDEVVRHLVVEIRDTSGHRLTYDSKAALLRFDHNYKTVDVEIVRDEPFIVDAVNTFRKNYELFLTTYDDGAKRRAVYAVLNDLSATALKESGGVYLIPRQNEELLFQLIAFINRLAGCKAYHLPVENTAEARDMVRDVVTNKAETILNEIRATLKADVITEDTIQTLLERAKHIRQEVTLYQEILKESIGTLETDVDLLEQQMMSLIEKL</sequence>
<dbReference type="RefSeq" id="WP_074954080.1">
    <property type="nucleotide sequence ID" value="NZ_FPBV01000015.1"/>
</dbReference>
<name>A0A1I7KEQ3_9BACL</name>
<dbReference type="Proteomes" id="UP000183508">
    <property type="component" value="Unassembled WGS sequence"/>
</dbReference>
<dbReference type="InterPro" id="IPR046632">
    <property type="entry name" value="DUF6744"/>
</dbReference>